<evidence type="ECO:0000313" key="2">
    <source>
        <dbReference type="EMBL" id="KFH49009.1"/>
    </source>
</evidence>
<feature type="region of interest" description="Disordered" evidence="1">
    <location>
        <begin position="747"/>
        <end position="822"/>
    </location>
</feature>
<evidence type="ECO:0000313" key="3">
    <source>
        <dbReference type="Proteomes" id="UP000029964"/>
    </source>
</evidence>
<feature type="compositionally biased region" description="Low complexity" evidence="1">
    <location>
        <begin position="750"/>
        <end position="763"/>
    </location>
</feature>
<protein>
    <submittedName>
        <fullName evidence="2">Uncharacterized protein</fullName>
    </submittedName>
</protein>
<name>A0A086TI27_HAPC1</name>
<sequence length="822" mass="91074">MSSNPPTCRQAATPPPNGEEPVLDPISSWPADDIPNFDWNTAFVDQLPDNFLVSPPHNLDTWVPGGEQVVAPQPFQDQPSNQHEQDLSGTSGSNQLNPEVPPNQTPQDIPVDDGLNQFSQDFSGNSSSGHFDTGLSLDIDPNQFKPESFENDPSVWFNNELPGGNIAENQVQGQVQDQGAVQASYPSAIPAPPNATSETSSSLVPDIPLDPQLLETFFRNGSTTDESLQAEAAEQTVQNGGTTDASLPPAEAAAQTTARPSCQHPTRSSTNLATQQQQQEQPQQQPQQQSRVPAALSQVGHTLPALLPYCCSTCGHEGYQTNPFAPNYGFPSSARPAQDLAVHNDYSGVVPPNGESRYPDPSVMAENPVPPYGTFNSGAYGGPNQQQLLFQPLPGGHLVAPSTSSVSTSPIDRTRRRPRSPKNPGSHVPQRISHRRKDKRAKRQEANPEKVYKDKPDGPAAWGPPDQRFVYRDDFRLNVSGLSARQLNYFIHNNPREIKLWVQNHPAQCKSRLPDDGLQCLWNLCPGGESKIMHGWLQVSLDEFPDQTSDGTLDPFKDVAGVMHLYCFEQCFDVAALYQEGMLQPETRSFPKEQRNPMNLVRESTDEAIIEEAWHPWFAQHRVGEGRPHLTQPRRYEDSLSHALISYHLGHQIKARAVARDRRNFMKDPSERCTIDIHKGDLKKFARLKGKISDHLVQDDHVPGEENRFQPYVPAQQRVHQQPHQPPQEVPQHQAQVEFLQGFAYETESQPANPQPQQAAPQQGTKRRSEDYGEGEGSPKRRRSSPADEHTRRSPRLAGKDAPAPAQPQNPENMTHILALPG</sequence>
<feature type="region of interest" description="Disordered" evidence="1">
    <location>
        <begin position="63"/>
        <end position="149"/>
    </location>
</feature>
<dbReference type="Proteomes" id="UP000029964">
    <property type="component" value="Unassembled WGS sequence"/>
</dbReference>
<feature type="compositionally biased region" description="Polar residues" evidence="1">
    <location>
        <begin position="235"/>
        <end position="245"/>
    </location>
</feature>
<feature type="region of interest" description="Disordered" evidence="1">
    <location>
        <begin position="173"/>
        <end position="204"/>
    </location>
</feature>
<feature type="region of interest" description="Disordered" evidence="1">
    <location>
        <begin position="227"/>
        <end position="295"/>
    </location>
</feature>
<keyword evidence="3" id="KW-1185">Reference proteome</keyword>
<feature type="compositionally biased region" description="Polar residues" evidence="1">
    <location>
        <begin position="75"/>
        <end position="97"/>
    </location>
</feature>
<feature type="compositionally biased region" description="Low complexity" evidence="1">
    <location>
        <begin position="382"/>
        <end position="410"/>
    </location>
</feature>
<feature type="region of interest" description="Disordered" evidence="1">
    <location>
        <begin position="1"/>
        <end position="36"/>
    </location>
</feature>
<evidence type="ECO:0000256" key="1">
    <source>
        <dbReference type="SAM" id="MobiDB-lite"/>
    </source>
</evidence>
<accession>A0A086TI27</accession>
<dbReference type="HOGENOM" id="CLU_344165_0_0_1"/>
<feature type="compositionally biased region" description="Polar residues" evidence="1">
    <location>
        <begin position="116"/>
        <end position="130"/>
    </location>
</feature>
<feature type="compositionally biased region" description="Low complexity" evidence="1">
    <location>
        <begin position="275"/>
        <end position="289"/>
    </location>
</feature>
<dbReference type="STRING" id="857340.A0A086TI27"/>
<dbReference type="OrthoDB" id="5307331at2759"/>
<dbReference type="AlphaFoldDB" id="A0A086TI27"/>
<feature type="region of interest" description="Disordered" evidence="1">
    <location>
        <begin position="375"/>
        <end position="465"/>
    </location>
</feature>
<comment type="caution">
    <text evidence="2">The sequence shown here is derived from an EMBL/GenBank/DDBJ whole genome shotgun (WGS) entry which is preliminary data.</text>
</comment>
<feature type="compositionally biased region" description="Basic and acidic residues" evidence="1">
    <location>
        <begin position="443"/>
        <end position="457"/>
    </location>
</feature>
<proteinExistence type="predicted"/>
<feature type="compositionally biased region" description="Polar residues" evidence="1">
    <location>
        <begin position="194"/>
        <end position="203"/>
    </location>
</feature>
<feature type="compositionally biased region" description="Polar residues" evidence="1">
    <location>
        <begin position="254"/>
        <end position="274"/>
    </location>
</feature>
<reference evidence="3" key="1">
    <citation type="journal article" date="2014" name="Genome Announc.">
        <title>Genome sequence and annotation of Acremonium chrysogenum, producer of the beta-lactam antibiotic cephalosporin C.</title>
        <authorList>
            <person name="Terfehr D."/>
            <person name="Dahlmann T.A."/>
            <person name="Specht T."/>
            <person name="Zadra I."/>
            <person name="Kuernsteiner H."/>
            <person name="Kueck U."/>
        </authorList>
    </citation>
    <scope>NUCLEOTIDE SEQUENCE [LARGE SCALE GENOMIC DNA]</scope>
    <source>
        <strain evidence="3">ATCC 11550 / CBS 779.69 / DSM 880 / IAM 14645 / JCM 23072 / IMI 49137</strain>
    </source>
</reference>
<feature type="compositionally biased region" description="Basic residues" evidence="1">
    <location>
        <begin position="432"/>
        <end position="442"/>
    </location>
</feature>
<dbReference type="EMBL" id="JPKY01000001">
    <property type="protein sequence ID" value="KFH49009.1"/>
    <property type="molecule type" value="Genomic_DNA"/>
</dbReference>
<organism evidence="2 3">
    <name type="scientific">Hapsidospora chrysogenum (strain ATCC 11550 / CBS 779.69 / DSM 880 / IAM 14645 / JCM 23072 / IMI 49137)</name>
    <name type="common">Acremonium chrysogenum</name>
    <dbReference type="NCBI Taxonomy" id="857340"/>
    <lineage>
        <taxon>Eukaryota</taxon>
        <taxon>Fungi</taxon>
        <taxon>Dikarya</taxon>
        <taxon>Ascomycota</taxon>
        <taxon>Pezizomycotina</taxon>
        <taxon>Sordariomycetes</taxon>
        <taxon>Hypocreomycetidae</taxon>
        <taxon>Hypocreales</taxon>
        <taxon>Bionectriaceae</taxon>
        <taxon>Hapsidospora</taxon>
    </lineage>
</organism>
<feature type="compositionally biased region" description="Low complexity" evidence="1">
    <location>
        <begin position="173"/>
        <end position="183"/>
    </location>
</feature>
<gene>
    <name evidence="2" type="ORF">ACRE_000260</name>
</gene>